<name>A0A2A2K0E2_9BILA</name>
<sequence>MRTKCVGTNVACVTRYRSIRRSTSSASNRSMTITVPPNCCTAIAQRSGAAPLPIRVSGVSAPIGPVGSAPFTPFGRPVVPEE</sequence>
<dbReference type="AlphaFoldDB" id="A0A2A2K0E2"/>
<comment type="caution">
    <text evidence="1">The sequence shown here is derived from an EMBL/GenBank/DDBJ whole genome shotgun (WGS) entry which is preliminary data.</text>
</comment>
<evidence type="ECO:0000313" key="2">
    <source>
        <dbReference type="Proteomes" id="UP000218231"/>
    </source>
</evidence>
<gene>
    <name evidence="1" type="ORF">WR25_10348</name>
</gene>
<dbReference type="EMBL" id="LIAE01009970">
    <property type="protein sequence ID" value="PAV67259.1"/>
    <property type="molecule type" value="Genomic_DNA"/>
</dbReference>
<protein>
    <submittedName>
        <fullName evidence="1">Uncharacterized protein</fullName>
    </submittedName>
</protein>
<dbReference type="Proteomes" id="UP000218231">
    <property type="component" value="Unassembled WGS sequence"/>
</dbReference>
<proteinExistence type="predicted"/>
<reference evidence="1 2" key="1">
    <citation type="journal article" date="2017" name="Curr. Biol.">
        <title>Genome architecture and evolution of a unichromosomal asexual nematode.</title>
        <authorList>
            <person name="Fradin H."/>
            <person name="Zegar C."/>
            <person name="Gutwein M."/>
            <person name="Lucas J."/>
            <person name="Kovtun M."/>
            <person name="Corcoran D."/>
            <person name="Baugh L.R."/>
            <person name="Kiontke K."/>
            <person name="Gunsalus K."/>
            <person name="Fitch D.H."/>
            <person name="Piano F."/>
        </authorList>
    </citation>
    <scope>NUCLEOTIDE SEQUENCE [LARGE SCALE GENOMIC DNA]</scope>
    <source>
        <strain evidence="1">PF1309</strain>
    </source>
</reference>
<accession>A0A2A2K0E2</accession>
<keyword evidence="2" id="KW-1185">Reference proteome</keyword>
<organism evidence="1 2">
    <name type="scientific">Diploscapter pachys</name>
    <dbReference type="NCBI Taxonomy" id="2018661"/>
    <lineage>
        <taxon>Eukaryota</taxon>
        <taxon>Metazoa</taxon>
        <taxon>Ecdysozoa</taxon>
        <taxon>Nematoda</taxon>
        <taxon>Chromadorea</taxon>
        <taxon>Rhabditida</taxon>
        <taxon>Rhabditina</taxon>
        <taxon>Rhabditomorpha</taxon>
        <taxon>Rhabditoidea</taxon>
        <taxon>Rhabditidae</taxon>
        <taxon>Diploscapter</taxon>
    </lineage>
</organism>
<evidence type="ECO:0000313" key="1">
    <source>
        <dbReference type="EMBL" id="PAV67259.1"/>
    </source>
</evidence>